<proteinExistence type="predicted"/>
<feature type="compositionally biased region" description="Basic and acidic residues" evidence="1">
    <location>
        <begin position="15"/>
        <end position="32"/>
    </location>
</feature>
<reference evidence="2 3" key="1">
    <citation type="journal article" date="2014" name="Agronomy (Basel)">
        <title>A Draft Genome Sequence for Ensete ventricosum, the Drought-Tolerant Tree Against Hunger.</title>
        <authorList>
            <person name="Harrison J."/>
            <person name="Moore K.A."/>
            <person name="Paszkiewicz K."/>
            <person name="Jones T."/>
            <person name="Grant M."/>
            <person name="Ambacheew D."/>
            <person name="Muzemil S."/>
            <person name="Studholme D.J."/>
        </authorList>
    </citation>
    <scope>NUCLEOTIDE SEQUENCE [LARGE SCALE GENOMIC DNA]</scope>
</reference>
<organism evidence="2 3">
    <name type="scientific">Ensete ventricosum</name>
    <name type="common">Abyssinian banana</name>
    <name type="synonym">Musa ensete</name>
    <dbReference type="NCBI Taxonomy" id="4639"/>
    <lineage>
        <taxon>Eukaryota</taxon>
        <taxon>Viridiplantae</taxon>
        <taxon>Streptophyta</taxon>
        <taxon>Embryophyta</taxon>
        <taxon>Tracheophyta</taxon>
        <taxon>Spermatophyta</taxon>
        <taxon>Magnoliopsida</taxon>
        <taxon>Liliopsida</taxon>
        <taxon>Zingiberales</taxon>
        <taxon>Musaceae</taxon>
        <taxon>Ensete</taxon>
    </lineage>
</organism>
<feature type="non-terminal residue" evidence="2">
    <location>
        <position position="1"/>
    </location>
</feature>
<feature type="non-terminal residue" evidence="2">
    <location>
        <position position="94"/>
    </location>
</feature>
<accession>A0A426YWJ0</accession>
<feature type="region of interest" description="Disordered" evidence="1">
    <location>
        <begin position="1"/>
        <end position="94"/>
    </location>
</feature>
<gene>
    <name evidence="2" type="ORF">B296_00020644</name>
</gene>
<evidence type="ECO:0000313" key="3">
    <source>
        <dbReference type="Proteomes" id="UP000287651"/>
    </source>
</evidence>
<dbReference type="EMBL" id="AMZH03009780">
    <property type="protein sequence ID" value="RRT56093.1"/>
    <property type="molecule type" value="Genomic_DNA"/>
</dbReference>
<evidence type="ECO:0000313" key="2">
    <source>
        <dbReference type="EMBL" id="RRT56093.1"/>
    </source>
</evidence>
<dbReference type="AlphaFoldDB" id="A0A426YWJ0"/>
<dbReference type="Proteomes" id="UP000287651">
    <property type="component" value="Unassembled WGS sequence"/>
</dbReference>
<evidence type="ECO:0000256" key="1">
    <source>
        <dbReference type="SAM" id="MobiDB-lite"/>
    </source>
</evidence>
<sequence length="94" mass="10571">TPRRLTGERGGVSFPREETRRRLIPPREDKASHRSRVGRRTVPPGSGWSAYQYPVGLNFSQTDENPQFRGIQDGAEGTDASTSHIESCRDYQPV</sequence>
<protein>
    <submittedName>
        <fullName evidence="2">Uncharacterized protein</fullName>
    </submittedName>
</protein>
<name>A0A426YWJ0_ENSVE</name>
<comment type="caution">
    <text evidence="2">The sequence shown here is derived from an EMBL/GenBank/DDBJ whole genome shotgun (WGS) entry which is preliminary data.</text>
</comment>